<comment type="caution">
    <text evidence="1">The sequence shown here is derived from an EMBL/GenBank/DDBJ whole genome shotgun (WGS) entry which is preliminary data.</text>
</comment>
<reference evidence="1 2" key="1">
    <citation type="submission" date="2015-08" db="EMBL/GenBank/DDBJ databases">
        <title>Next Generation Sequencing and Analysis of the Genome of Puccinia sorghi L Schw, the Causal Agent of Maize Common Rust.</title>
        <authorList>
            <person name="Rochi L."/>
            <person name="Burguener G."/>
            <person name="Darino M."/>
            <person name="Turjanski A."/>
            <person name="Kreff E."/>
            <person name="Dieguez M.J."/>
            <person name="Sacco F."/>
        </authorList>
    </citation>
    <scope>NUCLEOTIDE SEQUENCE [LARGE SCALE GENOMIC DNA]</scope>
    <source>
        <strain evidence="1 2">RO10H11247</strain>
    </source>
</reference>
<dbReference type="VEuPathDB" id="FungiDB:VP01_3359g1"/>
<name>A0A0L6UYV7_9BASI</name>
<keyword evidence="2" id="KW-1185">Reference proteome</keyword>
<organism evidence="1 2">
    <name type="scientific">Puccinia sorghi</name>
    <dbReference type="NCBI Taxonomy" id="27349"/>
    <lineage>
        <taxon>Eukaryota</taxon>
        <taxon>Fungi</taxon>
        <taxon>Dikarya</taxon>
        <taxon>Basidiomycota</taxon>
        <taxon>Pucciniomycotina</taxon>
        <taxon>Pucciniomycetes</taxon>
        <taxon>Pucciniales</taxon>
        <taxon>Pucciniaceae</taxon>
        <taxon>Puccinia</taxon>
    </lineage>
</organism>
<dbReference type="Proteomes" id="UP000037035">
    <property type="component" value="Unassembled WGS sequence"/>
</dbReference>
<evidence type="ECO:0000313" key="1">
    <source>
        <dbReference type="EMBL" id="KNZ53060.1"/>
    </source>
</evidence>
<dbReference type="AlphaFoldDB" id="A0A0L6UYV7"/>
<proteinExistence type="predicted"/>
<evidence type="ECO:0000313" key="2">
    <source>
        <dbReference type="Proteomes" id="UP000037035"/>
    </source>
</evidence>
<protein>
    <submittedName>
        <fullName evidence="1">Uncharacterized protein</fullName>
    </submittedName>
</protein>
<gene>
    <name evidence="1" type="ORF">VP01_3359g1</name>
</gene>
<dbReference type="EMBL" id="LAVV01008345">
    <property type="protein sequence ID" value="KNZ53060.1"/>
    <property type="molecule type" value="Genomic_DNA"/>
</dbReference>
<sequence length="120" mass="14028">MEAQVHNTYRLFLFPRHSYIKSHILGSQSNFTTTIKLITTALEAQHHKLSAHFHQQKINTLKNLSSTCNLFLGKITHFSLRKSQNNYKVASKRIKKNIPPQYCNNFHTIQCGKKNQLKYE</sequence>
<accession>A0A0L6UYV7</accession>